<proteinExistence type="predicted"/>
<organism evidence="1">
    <name type="scientific">viral metagenome</name>
    <dbReference type="NCBI Taxonomy" id="1070528"/>
    <lineage>
        <taxon>unclassified sequences</taxon>
        <taxon>metagenomes</taxon>
        <taxon>organismal metagenomes</taxon>
    </lineage>
</organism>
<accession>A0A6C0DT94</accession>
<sequence>MQTIPTIVQVVTRTKNSQVASSGFRAEDLFCIQESVKQALGTYFGKDIRTIEKEKPRKKTDLVVTCEDGTVYRIQNKNGSNLRGFSCNRSKLLQLTSDPVCQTLLGNVCLKRGEERPLVGKEQSLLLLRTCILGKDPLFEPTHITHTQLKDSTLTSLSICTTEVFLKHLESELYETMLPKKTCVHISPSIYFQRKGGGNKDASPEDIQTKWKQGTLSKTLFTHLLGDL</sequence>
<protein>
    <submittedName>
        <fullName evidence="1">Uncharacterized protein</fullName>
    </submittedName>
</protein>
<dbReference type="AlphaFoldDB" id="A0A6C0DT94"/>
<evidence type="ECO:0000313" key="1">
    <source>
        <dbReference type="EMBL" id="QHT18425.1"/>
    </source>
</evidence>
<name>A0A6C0DT94_9ZZZZ</name>
<reference evidence="1" key="1">
    <citation type="journal article" date="2020" name="Nature">
        <title>Giant virus diversity and host interactions through global metagenomics.</title>
        <authorList>
            <person name="Schulz F."/>
            <person name="Roux S."/>
            <person name="Paez-Espino D."/>
            <person name="Jungbluth S."/>
            <person name="Walsh D.A."/>
            <person name="Denef V.J."/>
            <person name="McMahon K.D."/>
            <person name="Konstantinidis K.T."/>
            <person name="Eloe-Fadrosh E.A."/>
            <person name="Kyrpides N.C."/>
            <person name="Woyke T."/>
        </authorList>
    </citation>
    <scope>NUCLEOTIDE SEQUENCE</scope>
    <source>
        <strain evidence="1">GVMAG-M-3300023174-46</strain>
    </source>
</reference>
<dbReference type="EMBL" id="MN739655">
    <property type="protein sequence ID" value="QHT18425.1"/>
    <property type="molecule type" value="Genomic_DNA"/>
</dbReference>